<feature type="region of interest" description="Disordered" evidence="2">
    <location>
        <begin position="85"/>
        <end position="137"/>
    </location>
</feature>
<dbReference type="SUPFAM" id="SSF55174">
    <property type="entry name" value="Alpha-L RNA-binding motif"/>
    <property type="match status" value="1"/>
</dbReference>
<evidence type="ECO:0000256" key="1">
    <source>
        <dbReference type="PROSITE-ProRule" id="PRU00182"/>
    </source>
</evidence>
<gene>
    <name evidence="4" type="ORF">SAMN05421853_105203</name>
</gene>
<proteinExistence type="predicted"/>
<keyword evidence="1" id="KW-0694">RNA-binding</keyword>
<dbReference type="GO" id="GO:0003723">
    <property type="term" value="F:RNA binding"/>
    <property type="evidence" value="ECO:0007669"/>
    <property type="project" value="UniProtKB-KW"/>
</dbReference>
<protein>
    <submittedName>
        <fullName evidence="4">Ribosome-associated heat shock protein Hsp15</fullName>
    </submittedName>
</protein>
<dbReference type="InterPro" id="IPR036986">
    <property type="entry name" value="S4_RNA-bd_sf"/>
</dbReference>
<dbReference type="Pfam" id="PF01479">
    <property type="entry name" value="S4"/>
    <property type="match status" value="1"/>
</dbReference>
<evidence type="ECO:0000313" key="4">
    <source>
        <dbReference type="EMBL" id="SFQ42709.1"/>
    </source>
</evidence>
<evidence type="ECO:0000259" key="3">
    <source>
        <dbReference type="SMART" id="SM00363"/>
    </source>
</evidence>
<keyword evidence="5" id="KW-1185">Reference proteome</keyword>
<dbReference type="CDD" id="cd00165">
    <property type="entry name" value="S4"/>
    <property type="match status" value="1"/>
</dbReference>
<organism evidence="4 5">
    <name type="scientific">Roseivivax halotolerans</name>
    <dbReference type="NCBI Taxonomy" id="93684"/>
    <lineage>
        <taxon>Bacteria</taxon>
        <taxon>Pseudomonadati</taxon>
        <taxon>Pseudomonadota</taxon>
        <taxon>Alphaproteobacteria</taxon>
        <taxon>Rhodobacterales</taxon>
        <taxon>Roseobacteraceae</taxon>
        <taxon>Roseivivax</taxon>
    </lineage>
</organism>
<name>A0A1I5YET0_9RHOB</name>
<keyword evidence="4" id="KW-0346">Stress response</keyword>
<feature type="compositionally biased region" description="Basic and acidic residues" evidence="2">
    <location>
        <begin position="125"/>
        <end position="137"/>
    </location>
</feature>
<dbReference type="Proteomes" id="UP000243106">
    <property type="component" value="Unassembled WGS sequence"/>
</dbReference>
<evidence type="ECO:0000256" key="2">
    <source>
        <dbReference type="SAM" id="MobiDB-lite"/>
    </source>
</evidence>
<dbReference type="InterPro" id="IPR002942">
    <property type="entry name" value="S4_RNA-bd"/>
</dbReference>
<reference evidence="5" key="1">
    <citation type="submission" date="2016-10" db="EMBL/GenBank/DDBJ databases">
        <authorList>
            <person name="Varghese N."/>
            <person name="Submissions S."/>
        </authorList>
    </citation>
    <scope>NUCLEOTIDE SEQUENCE [LARGE SCALE GENOMIC DNA]</scope>
    <source>
        <strain evidence="5">JCM 10271</strain>
    </source>
</reference>
<sequence length="137" mass="15573">MPAIFPGKIAVTDRIRIDKWLWQARFFKTRSLAAKIVASGRVRVNSQPIAKPAHAVGPDDVLTFPQAHEIRVVRVIAPGERRGPASEARLLYDDLDPPRPKSEREPQPHVPKYERGGRPTKKDRRALDQSRREALEE</sequence>
<dbReference type="SMART" id="SM00363">
    <property type="entry name" value="S4"/>
    <property type="match status" value="1"/>
</dbReference>
<accession>A0A1I5YET0</accession>
<dbReference type="PROSITE" id="PS50889">
    <property type="entry name" value="S4"/>
    <property type="match status" value="1"/>
</dbReference>
<dbReference type="EMBL" id="FOXV01000005">
    <property type="protein sequence ID" value="SFQ42709.1"/>
    <property type="molecule type" value="Genomic_DNA"/>
</dbReference>
<feature type="domain" description="RNA-binding S4" evidence="3">
    <location>
        <begin position="15"/>
        <end position="80"/>
    </location>
</feature>
<evidence type="ECO:0000313" key="5">
    <source>
        <dbReference type="Proteomes" id="UP000243106"/>
    </source>
</evidence>
<dbReference type="Gene3D" id="3.10.290.10">
    <property type="entry name" value="RNA-binding S4 domain"/>
    <property type="match status" value="1"/>
</dbReference>
<dbReference type="RefSeq" id="WP_175497522.1">
    <property type="nucleotide sequence ID" value="NZ_FOXV01000005.1"/>
</dbReference>
<dbReference type="AlphaFoldDB" id="A0A1I5YET0"/>
<feature type="compositionally biased region" description="Basic and acidic residues" evidence="2">
    <location>
        <begin position="85"/>
        <end position="117"/>
    </location>
</feature>
<dbReference type="STRING" id="93684.SAMN05421853_105203"/>